<reference evidence="8" key="1">
    <citation type="submission" date="2021-03" db="EMBL/GenBank/DDBJ databases">
        <title>Draft genome sequence of rust myrtle Austropuccinia psidii MF-1, a brazilian biotype.</title>
        <authorList>
            <person name="Quecine M.C."/>
            <person name="Pachon D.M.R."/>
            <person name="Bonatelli M.L."/>
            <person name="Correr F.H."/>
            <person name="Franceschini L.M."/>
            <person name="Leite T.F."/>
            <person name="Margarido G.R.A."/>
            <person name="Almeida C.A."/>
            <person name="Ferrarezi J.A."/>
            <person name="Labate C.A."/>
        </authorList>
    </citation>
    <scope>NUCLEOTIDE SEQUENCE</scope>
    <source>
        <strain evidence="8">MF-1</strain>
    </source>
</reference>
<dbReference type="SUPFAM" id="SSF56672">
    <property type="entry name" value="DNA/RNA polymerases"/>
    <property type="match status" value="1"/>
</dbReference>
<dbReference type="Pfam" id="PF17917">
    <property type="entry name" value="RT_RNaseH"/>
    <property type="match status" value="1"/>
</dbReference>
<dbReference type="InterPro" id="IPR043502">
    <property type="entry name" value="DNA/RNA_pol_sf"/>
</dbReference>
<evidence type="ECO:0000256" key="3">
    <source>
        <dbReference type="ARBA" id="ARBA00022722"/>
    </source>
</evidence>
<comment type="caution">
    <text evidence="8">The sequence shown here is derived from an EMBL/GenBank/DDBJ whole genome shotgun (WGS) entry which is preliminary data.</text>
</comment>
<evidence type="ECO:0000256" key="1">
    <source>
        <dbReference type="ARBA" id="ARBA00022679"/>
    </source>
</evidence>
<proteinExistence type="predicted"/>
<keyword evidence="4" id="KW-0255">Endonuclease</keyword>
<keyword evidence="3" id="KW-0540">Nuclease</keyword>
<keyword evidence="5" id="KW-0378">Hydrolase</keyword>
<keyword evidence="2" id="KW-0548">Nucleotidyltransferase</keyword>
<evidence type="ECO:0000256" key="6">
    <source>
        <dbReference type="ARBA" id="ARBA00022918"/>
    </source>
</evidence>
<gene>
    <name evidence="8" type="ORF">O181_066010</name>
</gene>
<evidence type="ECO:0000259" key="7">
    <source>
        <dbReference type="Pfam" id="PF17917"/>
    </source>
</evidence>
<evidence type="ECO:0000256" key="4">
    <source>
        <dbReference type="ARBA" id="ARBA00022759"/>
    </source>
</evidence>
<keyword evidence="9" id="KW-1185">Reference proteome</keyword>
<evidence type="ECO:0000256" key="2">
    <source>
        <dbReference type="ARBA" id="ARBA00022695"/>
    </source>
</evidence>
<protein>
    <recommendedName>
        <fullName evidence="7">Reverse transcriptase RNase H-like domain-containing protein</fullName>
    </recommendedName>
</protein>
<dbReference type="Proteomes" id="UP000765509">
    <property type="component" value="Unassembled WGS sequence"/>
</dbReference>
<dbReference type="GO" id="GO:0003964">
    <property type="term" value="F:RNA-directed DNA polymerase activity"/>
    <property type="evidence" value="ECO:0007669"/>
    <property type="project" value="UniProtKB-KW"/>
</dbReference>
<dbReference type="AlphaFoldDB" id="A0A9Q3EW86"/>
<dbReference type="GO" id="GO:0004519">
    <property type="term" value="F:endonuclease activity"/>
    <property type="evidence" value="ECO:0007669"/>
    <property type="project" value="UniProtKB-KW"/>
</dbReference>
<dbReference type="GO" id="GO:0016787">
    <property type="term" value="F:hydrolase activity"/>
    <property type="evidence" value="ECO:0007669"/>
    <property type="project" value="UniProtKB-KW"/>
</dbReference>
<evidence type="ECO:0000313" key="8">
    <source>
        <dbReference type="EMBL" id="MBW0526295.1"/>
    </source>
</evidence>
<dbReference type="OrthoDB" id="5985335at2759"/>
<dbReference type="InterPro" id="IPR041373">
    <property type="entry name" value="RT_RNaseH"/>
</dbReference>
<evidence type="ECO:0000313" key="9">
    <source>
        <dbReference type="Proteomes" id="UP000765509"/>
    </source>
</evidence>
<sequence length="136" mass="16134">MLPNFYLPFKLYLDETCSQELGEDLHQRHFIYGEPMEGVIFYISSQLKDTEARYGATHTYFLCFVWALEKLNYYLEGAVFKFLTEFTALKSFLNMKTTNRHILRWQLAIQECRGRITLIYKEGTSHTNSDGLIRWP</sequence>
<keyword evidence="6" id="KW-0695">RNA-directed DNA polymerase</keyword>
<accession>A0A9Q3EW86</accession>
<dbReference type="EMBL" id="AVOT02032539">
    <property type="protein sequence ID" value="MBW0526295.1"/>
    <property type="molecule type" value="Genomic_DNA"/>
</dbReference>
<keyword evidence="1" id="KW-0808">Transferase</keyword>
<feature type="domain" description="Reverse transcriptase RNase H-like" evidence="7">
    <location>
        <begin position="6"/>
        <end position="111"/>
    </location>
</feature>
<organism evidence="8 9">
    <name type="scientific">Austropuccinia psidii MF-1</name>
    <dbReference type="NCBI Taxonomy" id="1389203"/>
    <lineage>
        <taxon>Eukaryota</taxon>
        <taxon>Fungi</taxon>
        <taxon>Dikarya</taxon>
        <taxon>Basidiomycota</taxon>
        <taxon>Pucciniomycotina</taxon>
        <taxon>Pucciniomycetes</taxon>
        <taxon>Pucciniales</taxon>
        <taxon>Sphaerophragmiaceae</taxon>
        <taxon>Austropuccinia</taxon>
    </lineage>
</organism>
<evidence type="ECO:0000256" key="5">
    <source>
        <dbReference type="ARBA" id="ARBA00022801"/>
    </source>
</evidence>
<name>A0A9Q3EW86_9BASI</name>